<evidence type="ECO:0000259" key="1">
    <source>
        <dbReference type="Pfam" id="PF13173"/>
    </source>
</evidence>
<sequence length="394" mass="44516">MIKRRVEKQVKEALQRSSSVALMGPRQVGKTTIALNISDTSTAIYLDLEDRLDLQKIVDVNAFHSENSEHLIILDEVQRVPEIFAPLRGIIDKERRKGNKYGQFLFLGSASMDLLQQSSESLAGRIAYLELQGIDALEYQANTTEKLNQLWLRGGFPESLLASNDKNSLAWRRDFIRTYLERDIPFFGPRIPAVTLERFWTMLAHIQGGMTNASQIAKSLDVSSTTVSRYLDLMVDLLLVRRLQPWTQNAGKRLVKTPKVYVRDSGITHALLNIQNYNDLLGHPVAGGSWEGFVIENIISAAPDNVIPYYYRTSNGAEIDLVLEFSSNEKWAIEIKRNSAPALSKGFYIACQDIKPSKKFVVYSGQDRFSMAENITAISLCGLMEELLQLDFIY</sequence>
<keyword evidence="3" id="KW-0067">ATP-binding</keyword>
<dbReference type="PANTHER" id="PTHR43566">
    <property type="entry name" value="CONSERVED PROTEIN"/>
    <property type="match status" value="1"/>
</dbReference>
<dbReference type="PANTHER" id="PTHR43566:SF2">
    <property type="entry name" value="DUF4143 DOMAIN-CONTAINING PROTEIN"/>
    <property type="match status" value="1"/>
</dbReference>
<evidence type="ECO:0000259" key="2">
    <source>
        <dbReference type="Pfam" id="PF13635"/>
    </source>
</evidence>
<keyword evidence="3" id="KW-0547">Nucleotide-binding</keyword>
<reference evidence="3" key="1">
    <citation type="submission" date="2023-03" db="EMBL/GenBank/DDBJ databases">
        <title>Andean soil-derived lignocellulolytic bacterial consortium as a source of novel taxa and putative plastic-active enzymes.</title>
        <authorList>
            <person name="Diaz-Garcia L."/>
            <person name="Chuvochina M."/>
            <person name="Feuerriegel G."/>
            <person name="Bunk B."/>
            <person name="Sproer C."/>
            <person name="Streit W.R."/>
            <person name="Rodriguez L.M."/>
            <person name="Overmann J."/>
            <person name="Jimenez D.J."/>
        </authorList>
    </citation>
    <scope>NUCLEOTIDE SEQUENCE</scope>
    <source>
        <strain evidence="3">MAG 3858</strain>
    </source>
</reference>
<dbReference type="SUPFAM" id="SSF46785">
    <property type="entry name" value="Winged helix' DNA-binding domain"/>
    <property type="match status" value="1"/>
</dbReference>
<dbReference type="InterPro" id="IPR027417">
    <property type="entry name" value="P-loop_NTPase"/>
</dbReference>
<dbReference type="Pfam" id="PF13173">
    <property type="entry name" value="AAA_14"/>
    <property type="match status" value="1"/>
</dbReference>
<feature type="domain" description="AAA" evidence="1">
    <location>
        <begin position="19"/>
        <end position="139"/>
    </location>
</feature>
<name>A0AAJ5WBP5_9SPHI</name>
<evidence type="ECO:0000313" key="4">
    <source>
        <dbReference type="Proteomes" id="UP001214530"/>
    </source>
</evidence>
<accession>A0AAJ5WBP5</accession>
<dbReference type="InterPro" id="IPR036390">
    <property type="entry name" value="WH_DNA-bd_sf"/>
</dbReference>
<dbReference type="InterPro" id="IPR041682">
    <property type="entry name" value="AAA_14"/>
</dbReference>
<dbReference type="GO" id="GO:0005524">
    <property type="term" value="F:ATP binding"/>
    <property type="evidence" value="ECO:0007669"/>
    <property type="project" value="UniProtKB-KW"/>
</dbReference>
<gene>
    <name evidence="3" type="ORF">P0Y49_06115</name>
</gene>
<dbReference type="Pfam" id="PF13635">
    <property type="entry name" value="DUF4143"/>
    <property type="match status" value="1"/>
</dbReference>
<dbReference type="EMBL" id="CP119313">
    <property type="protein sequence ID" value="WEK20711.1"/>
    <property type="molecule type" value="Genomic_DNA"/>
</dbReference>
<protein>
    <submittedName>
        <fullName evidence="3">ATP-binding protein</fullName>
    </submittedName>
</protein>
<dbReference type="AlphaFoldDB" id="A0AAJ5WBP5"/>
<dbReference type="Gene3D" id="3.40.50.300">
    <property type="entry name" value="P-loop containing nucleotide triphosphate hydrolases"/>
    <property type="match status" value="1"/>
</dbReference>
<dbReference type="InterPro" id="IPR025420">
    <property type="entry name" value="DUF4143"/>
</dbReference>
<proteinExistence type="predicted"/>
<dbReference type="SUPFAM" id="SSF52540">
    <property type="entry name" value="P-loop containing nucleoside triphosphate hydrolases"/>
    <property type="match status" value="1"/>
</dbReference>
<organism evidence="3 4">
    <name type="scientific">Candidatus Pedobacter colombiensis</name>
    <dbReference type="NCBI Taxonomy" id="3121371"/>
    <lineage>
        <taxon>Bacteria</taxon>
        <taxon>Pseudomonadati</taxon>
        <taxon>Bacteroidota</taxon>
        <taxon>Sphingobacteriia</taxon>
        <taxon>Sphingobacteriales</taxon>
        <taxon>Sphingobacteriaceae</taxon>
        <taxon>Pedobacter</taxon>
    </lineage>
</organism>
<evidence type="ECO:0000313" key="3">
    <source>
        <dbReference type="EMBL" id="WEK20711.1"/>
    </source>
</evidence>
<dbReference type="Proteomes" id="UP001214530">
    <property type="component" value="Chromosome"/>
</dbReference>
<feature type="domain" description="DUF4143" evidence="2">
    <location>
        <begin position="181"/>
        <end position="337"/>
    </location>
</feature>